<gene>
    <name evidence="2" type="ORF">FC87_GL000760</name>
</gene>
<dbReference type="NCBIfam" id="TIGR01906">
    <property type="entry name" value="integ_TIGR01906"/>
    <property type="match status" value="1"/>
</dbReference>
<dbReference type="AlphaFoldDB" id="A0A0R2CK31"/>
<dbReference type="EMBL" id="AYZI01000004">
    <property type="protein sequence ID" value="KRM91626.1"/>
    <property type="molecule type" value="Genomic_DNA"/>
</dbReference>
<protein>
    <recommendedName>
        <fullName evidence="4">Integral membrane protein</fullName>
    </recommendedName>
</protein>
<dbReference type="Proteomes" id="UP000051586">
    <property type="component" value="Unassembled WGS sequence"/>
</dbReference>
<dbReference type="STRING" id="1423745.GCA_001311215_01812"/>
<keyword evidence="1" id="KW-0812">Transmembrane</keyword>
<reference evidence="2 3" key="1">
    <citation type="journal article" date="2015" name="Genome Announc.">
        <title>Expanding the biotechnology potential of lactobacilli through comparative genomics of 213 strains and associated genera.</title>
        <authorList>
            <person name="Sun Z."/>
            <person name="Harris H.M."/>
            <person name="McCann A."/>
            <person name="Guo C."/>
            <person name="Argimon S."/>
            <person name="Zhang W."/>
            <person name="Yang X."/>
            <person name="Jeffery I.B."/>
            <person name="Cooney J.C."/>
            <person name="Kagawa T.F."/>
            <person name="Liu W."/>
            <person name="Song Y."/>
            <person name="Salvetti E."/>
            <person name="Wrobel A."/>
            <person name="Rasinkangas P."/>
            <person name="Parkhill J."/>
            <person name="Rea M.C."/>
            <person name="O'Sullivan O."/>
            <person name="Ritari J."/>
            <person name="Douillard F.P."/>
            <person name="Paul Ross R."/>
            <person name="Yang R."/>
            <person name="Briner A.E."/>
            <person name="Felis G.E."/>
            <person name="de Vos W.M."/>
            <person name="Barrangou R."/>
            <person name="Klaenhammer T.R."/>
            <person name="Caufield P.W."/>
            <person name="Cui Y."/>
            <person name="Zhang H."/>
            <person name="O'Toole P.W."/>
        </authorList>
    </citation>
    <scope>NUCLEOTIDE SEQUENCE [LARGE SCALE GENOMIC DNA]</scope>
    <source>
        <strain evidence="2 3">DSM 22689</strain>
    </source>
</reference>
<evidence type="ECO:0008006" key="4">
    <source>
        <dbReference type="Google" id="ProtNLM"/>
    </source>
</evidence>
<keyword evidence="1" id="KW-1133">Transmembrane helix</keyword>
<evidence type="ECO:0000256" key="1">
    <source>
        <dbReference type="SAM" id="Phobius"/>
    </source>
</evidence>
<dbReference type="Pfam" id="PF07314">
    <property type="entry name" value="Lit"/>
    <property type="match status" value="1"/>
</dbReference>
<dbReference type="PATRIC" id="fig|1423745.4.peg.809"/>
<dbReference type="InterPro" id="IPR010178">
    <property type="entry name" value="Lit"/>
</dbReference>
<comment type="caution">
    <text evidence="2">The sequence shown here is derived from an EMBL/GenBank/DDBJ whole genome shotgun (WGS) entry which is preliminary data.</text>
</comment>
<feature type="transmembrane region" description="Helical" evidence="1">
    <location>
        <begin position="70"/>
        <end position="89"/>
    </location>
</feature>
<accession>A0A0R2CK31</accession>
<sequence>MATFVVVNASWLYWLNLSWAHLATRFETSNTVLMNNFYQMIKYLQLPWETTLHLDGYRLSERAVQHFADVRRLILINNTLLMLLWIVGLRGYFKQVYHQLWQMTRGLRNFLVGLGMLLLVVMLDFNDVFIIFHELLFQNRDWIFDPRQDPVINVLPDQYFFSCFLVWLGIVILGLVTGWYLGERQLKKFK</sequence>
<evidence type="ECO:0000313" key="2">
    <source>
        <dbReference type="EMBL" id="KRM91626.1"/>
    </source>
</evidence>
<name>A0A0R2CK31_9LACO</name>
<feature type="transmembrane region" description="Helical" evidence="1">
    <location>
        <begin position="110"/>
        <end position="132"/>
    </location>
</feature>
<organism evidence="2 3">
    <name type="scientific">Fructilactobacillus florum DSM 22689 = JCM 16035</name>
    <dbReference type="NCBI Taxonomy" id="1423745"/>
    <lineage>
        <taxon>Bacteria</taxon>
        <taxon>Bacillati</taxon>
        <taxon>Bacillota</taxon>
        <taxon>Bacilli</taxon>
        <taxon>Lactobacillales</taxon>
        <taxon>Lactobacillaceae</taxon>
        <taxon>Fructilactobacillus</taxon>
    </lineage>
</organism>
<evidence type="ECO:0000313" key="3">
    <source>
        <dbReference type="Proteomes" id="UP000051586"/>
    </source>
</evidence>
<keyword evidence="1" id="KW-0472">Membrane</keyword>
<feature type="transmembrane region" description="Helical" evidence="1">
    <location>
        <begin position="159"/>
        <end position="181"/>
    </location>
</feature>
<proteinExistence type="predicted"/>